<reference evidence="5 6" key="1">
    <citation type="submission" date="2018-02" db="EMBL/GenBank/DDBJ databases">
        <title>Draft genome sequence of Streptococcus oricebi CCUG 70868T type strain.</title>
        <authorList>
            <person name="Mendez V."/>
            <person name="Salva-Serra F."/>
            <person name="Jaen-Luchoro D."/>
            <person name="Gonzales-Siles L."/>
            <person name="Karlsson R."/>
            <person name="Engstrom-Jakobsson H."/>
            <person name="Busquets A."/>
            <person name="Gomila M."/>
            <person name="Pineiro-Iglesias B."/>
            <person name="Bennasar-Figueras A."/>
            <person name="Seeger M."/>
            <person name="Moore E."/>
        </authorList>
    </citation>
    <scope>NUCLEOTIDE SEQUENCE [LARGE SCALE GENOMIC DNA]</scope>
    <source>
        <strain evidence="5 6">CCUG 70868</strain>
    </source>
</reference>
<gene>
    <name evidence="5" type="ORF">C4K46_09045</name>
</gene>
<accession>A0ABS5B5Q1</accession>
<feature type="transmembrane region" description="Helical" evidence="1">
    <location>
        <begin position="450"/>
        <end position="474"/>
    </location>
</feature>
<dbReference type="EMBL" id="PRDG01000005">
    <property type="protein sequence ID" value="MBP2624080.1"/>
    <property type="molecule type" value="Genomic_DNA"/>
</dbReference>
<keyword evidence="1" id="KW-1133">Transmembrane helix</keyword>
<protein>
    <submittedName>
        <fullName evidence="5">DUF2207 domain-containing protein</fullName>
    </submittedName>
</protein>
<dbReference type="Pfam" id="PF20990">
    <property type="entry name" value="DUF2207_C"/>
    <property type="match status" value="1"/>
</dbReference>
<name>A0ABS5B5Q1_9STRE</name>
<evidence type="ECO:0000259" key="3">
    <source>
        <dbReference type="Pfam" id="PF09972"/>
    </source>
</evidence>
<feature type="signal peptide" evidence="2">
    <location>
        <begin position="1"/>
        <end position="23"/>
    </location>
</feature>
<keyword evidence="6" id="KW-1185">Reference proteome</keyword>
<feature type="domain" description="DUF2207" evidence="3">
    <location>
        <begin position="27"/>
        <end position="209"/>
    </location>
</feature>
<dbReference type="Pfam" id="PF09972">
    <property type="entry name" value="DUF2207"/>
    <property type="match status" value="1"/>
</dbReference>
<evidence type="ECO:0000313" key="6">
    <source>
        <dbReference type="Proteomes" id="UP001519296"/>
    </source>
</evidence>
<feature type="transmembrane region" description="Helical" evidence="1">
    <location>
        <begin position="251"/>
        <end position="271"/>
    </location>
</feature>
<dbReference type="InterPro" id="IPR048389">
    <property type="entry name" value="YciQ-like_C"/>
</dbReference>
<feature type="transmembrane region" description="Helical" evidence="1">
    <location>
        <begin position="480"/>
        <end position="498"/>
    </location>
</feature>
<keyword evidence="1" id="KW-0812">Transmembrane</keyword>
<keyword evidence="2" id="KW-0732">Signal</keyword>
<feature type="chain" id="PRO_5046115430" evidence="2">
    <location>
        <begin position="24"/>
        <end position="633"/>
    </location>
</feature>
<organism evidence="5 6">
    <name type="scientific">Streptococcus oricebi</name>
    <dbReference type="NCBI Taxonomy" id="1547447"/>
    <lineage>
        <taxon>Bacteria</taxon>
        <taxon>Bacillati</taxon>
        <taxon>Bacillota</taxon>
        <taxon>Bacilli</taxon>
        <taxon>Lactobacillales</taxon>
        <taxon>Streptococcaceae</taxon>
        <taxon>Streptococcus</taxon>
    </lineage>
</organism>
<dbReference type="RefSeq" id="WP_209628723.1">
    <property type="nucleotide sequence ID" value="NZ_PRDG01000005.1"/>
</dbReference>
<dbReference type="InterPro" id="IPR018702">
    <property type="entry name" value="DUF2207"/>
</dbReference>
<evidence type="ECO:0000259" key="4">
    <source>
        <dbReference type="Pfam" id="PF20990"/>
    </source>
</evidence>
<evidence type="ECO:0000256" key="1">
    <source>
        <dbReference type="SAM" id="Phobius"/>
    </source>
</evidence>
<proteinExistence type="predicted"/>
<evidence type="ECO:0000313" key="5">
    <source>
        <dbReference type="EMBL" id="MBP2624080.1"/>
    </source>
</evidence>
<comment type="caution">
    <text evidence="5">The sequence shown here is derived from an EMBL/GenBank/DDBJ whole genome shotgun (WGS) entry which is preliminary data.</text>
</comment>
<feature type="domain" description="Predicted membrane protein YciQ-like C-terminal" evidence="4">
    <location>
        <begin position="288"/>
        <end position="565"/>
    </location>
</feature>
<evidence type="ECO:0000256" key="2">
    <source>
        <dbReference type="SAM" id="SignalP"/>
    </source>
</evidence>
<sequence length="633" mass="71613">MKKYLTLLLFLFFAFFWAPKVQALDYSISSYKGDLVLHSDNTASYTEVVTYHFDDPYNGQVVTLGHAGKMPTGFTIDSNPSVSALTNGQPASNVSSQVRDLGDGYEVKIYNSGSSGDTVQVTVTWQLRNLLFMHQDIAELNWTPVSDWDETIEKLEFRIHGLDDVDRTALYPHTGYFGQAVKLEQDGSSYQLELNNLSSGKRLELHAYWDRSVFNQVEAGQISPQDYLGKFQAIERGIAWQTAFWHQVLEIYLPLVLALALLVSFFFYHRFKKSIELLKKYPKDARLYEAPQNLAPLVLASNIYSIDLDEVAPTMGARGALRFENMVQATLLDLVDRRKLSISGQGDNPVIQVISTENLTEAEAYFLEMAMGKQTEVRVKDLFFNYQISEDLYKGRKKKADEAEIRRIGNQMSSRFKDSLRSVSKKVAAESQALNLPDNYRSLTDLERKLLFWAQALSAFAIFATIAIILLFIFVFSTFYWPYLIIISLGLWQSIVYLEKADIYRRDGVLTEEGAERYHLWSSFSNMLRDIAKLDKTEIDGLILWNRLLVYATLFGYAERVSKLMRWRQIQLENPAMNGYVYNNWHHVFWVSSQTFSNYGQVASTASHFSVSSGGSSGGGFSGGGGGGGGGAF</sequence>
<keyword evidence="1" id="KW-0472">Membrane</keyword>
<dbReference type="Proteomes" id="UP001519296">
    <property type="component" value="Unassembled WGS sequence"/>
</dbReference>